<evidence type="ECO:0000313" key="15">
    <source>
        <dbReference type="Proteomes" id="UP000664203"/>
    </source>
</evidence>
<keyword evidence="9" id="KW-0496">Mitochondrion</keyword>
<dbReference type="OrthoDB" id="10265862at2759"/>
<evidence type="ECO:0000256" key="6">
    <source>
        <dbReference type="ARBA" id="ARBA00022787"/>
    </source>
</evidence>
<evidence type="ECO:0000256" key="11">
    <source>
        <dbReference type="ARBA" id="ARBA00060084"/>
    </source>
</evidence>
<feature type="domain" description="THIF-type NAD/FAD binding fold" evidence="13">
    <location>
        <begin position="126"/>
        <end position="378"/>
    </location>
</feature>
<comment type="similarity">
    <text evidence="2">Belongs to the HesA/MoeB/ThiF family.</text>
</comment>
<dbReference type="FunFam" id="3.40.50.720:FF:000125">
    <property type="entry name" value="tRNA threonylcarbamoyladenosine dehydratase 2-like"/>
    <property type="match status" value="1"/>
</dbReference>
<evidence type="ECO:0000256" key="7">
    <source>
        <dbReference type="ARBA" id="ARBA00022840"/>
    </source>
</evidence>
<feature type="transmembrane region" description="Helical" evidence="12">
    <location>
        <begin position="132"/>
        <end position="157"/>
    </location>
</feature>
<dbReference type="PANTHER" id="PTHR43267">
    <property type="entry name" value="TRNA THREONYLCARBAMOYLADENOSINE DEHYDRATASE"/>
    <property type="match status" value="1"/>
</dbReference>
<reference evidence="14" key="1">
    <citation type="submission" date="2021-03" db="EMBL/GenBank/DDBJ databases">
        <authorList>
            <person name="Tagirdzhanova G."/>
        </authorList>
    </citation>
    <scope>NUCLEOTIDE SEQUENCE</scope>
</reference>
<protein>
    <recommendedName>
        <fullName evidence="13">THIF-type NAD/FAD binding fold domain-containing protein</fullName>
    </recommendedName>
</protein>
<dbReference type="GO" id="GO:0005524">
    <property type="term" value="F:ATP binding"/>
    <property type="evidence" value="ECO:0007669"/>
    <property type="project" value="UniProtKB-KW"/>
</dbReference>
<comment type="function">
    <text evidence="11">Catalyzes the ATP-dependent dehydration of threonylcarbamoyladenosine at position 37 (t(6)A37) to form cyclic t(6)A37 (ct(6)A37) in tRNAs that read codons beginning with adenine.</text>
</comment>
<dbReference type="InterPro" id="IPR035985">
    <property type="entry name" value="Ubiquitin-activating_enz"/>
</dbReference>
<dbReference type="Proteomes" id="UP000664203">
    <property type="component" value="Unassembled WGS sequence"/>
</dbReference>
<name>A0A8H3J2E4_9LECA</name>
<evidence type="ECO:0000256" key="2">
    <source>
        <dbReference type="ARBA" id="ARBA00009919"/>
    </source>
</evidence>
<keyword evidence="5" id="KW-0547">Nucleotide-binding</keyword>
<dbReference type="PANTHER" id="PTHR43267:SF2">
    <property type="entry name" value="TRNA THREONYLCARBAMOYLADENOSINE DEHYDRATASE 1-RELATED"/>
    <property type="match status" value="1"/>
</dbReference>
<evidence type="ECO:0000256" key="8">
    <source>
        <dbReference type="ARBA" id="ARBA00022989"/>
    </source>
</evidence>
<evidence type="ECO:0000256" key="3">
    <source>
        <dbReference type="ARBA" id="ARBA00022598"/>
    </source>
</evidence>
<evidence type="ECO:0000313" key="14">
    <source>
        <dbReference type="EMBL" id="CAF9939323.1"/>
    </source>
</evidence>
<gene>
    <name evidence="14" type="ORF">ALECFALPRED_008070</name>
</gene>
<keyword evidence="8 12" id="KW-1133">Transmembrane helix</keyword>
<dbReference type="SUPFAM" id="SSF69572">
    <property type="entry name" value="Activating enzymes of the ubiquitin-like proteins"/>
    <property type="match status" value="1"/>
</dbReference>
<dbReference type="InterPro" id="IPR045886">
    <property type="entry name" value="ThiF/MoeB/HesA"/>
</dbReference>
<sequence>MTSWFERQASSHHVQLAAAAIFSGVTVAGLIYGTQAIRRKEAMHELKASIPELNETHHADMLTDFGAASRLPNVIREDERVSALARRAQQGDYDKGLSVEALTTYQGWLLNPPDLITEQLTRTASFLGSDRFALLCNSFVIVVGLGGVGSHCASALARSGVSKIRLIDFDQVTLSSLNRHAVATLADVGTPKVECVPKRLQAVVPWVQWECFNEVWKQEQADRLLGSWCTGRRRNPDYVVDAIDNIDSKVTLLEYCHKHGIKVISSMGAGCKSDPTRLFVGDISASVEDPLSRVTRRRLRAVGISEAIPVVYSTEKPGPGKAQLLPLPEEEFLKGQTNELSVLPDFRARILPVLGTMPAVFGYTVANFVVLELTGYPHESGGGKGREKMYDSILANLQGLEERLARHEGADSCGLKIPVTKDDVGYLVEEVYRGKSVVSNLPTRLALVRWKVPEGGFKVEENGDRQKSVRLSLNDLVCMTKDEAAAHEKEVLKGGRRAEELYSTDVQQLVERRRGEERHFHQYR</sequence>
<proteinExistence type="inferred from homology"/>
<dbReference type="GO" id="GO:0008641">
    <property type="term" value="F:ubiquitin-like modifier activating enzyme activity"/>
    <property type="evidence" value="ECO:0007669"/>
    <property type="project" value="InterPro"/>
</dbReference>
<dbReference type="CDD" id="cd00755">
    <property type="entry name" value="YgdL_like"/>
    <property type="match status" value="1"/>
</dbReference>
<accession>A0A8H3J2E4</accession>
<comment type="caution">
    <text evidence="14">The sequence shown here is derived from an EMBL/GenBank/DDBJ whole genome shotgun (WGS) entry which is preliminary data.</text>
</comment>
<keyword evidence="6" id="KW-1000">Mitochondrion outer membrane</keyword>
<evidence type="ECO:0000256" key="5">
    <source>
        <dbReference type="ARBA" id="ARBA00022741"/>
    </source>
</evidence>
<keyword evidence="7" id="KW-0067">ATP-binding</keyword>
<dbReference type="GO" id="GO:0005741">
    <property type="term" value="C:mitochondrial outer membrane"/>
    <property type="evidence" value="ECO:0007669"/>
    <property type="project" value="UniProtKB-SubCell"/>
</dbReference>
<evidence type="ECO:0000256" key="1">
    <source>
        <dbReference type="ARBA" id="ARBA00004374"/>
    </source>
</evidence>
<feature type="transmembrane region" description="Helical" evidence="12">
    <location>
        <begin position="12"/>
        <end position="33"/>
    </location>
</feature>
<dbReference type="InterPro" id="IPR000594">
    <property type="entry name" value="ThiF_NAD_FAD-bd"/>
</dbReference>
<keyword evidence="10 12" id="KW-0472">Membrane</keyword>
<evidence type="ECO:0000259" key="13">
    <source>
        <dbReference type="Pfam" id="PF00899"/>
    </source>
</evidence>
<dbReference type="GO" id="GO:0061503">
    <property type="term" value="F:tRNA threonylcarbamoyladenosine dehydratase"/>
    <property type="evidence" value="ECO:0007669"/>
    <property type="project" value="TreeGrafter"/>
</dbReference>
<dbReference type="AlphaFoldDB" id="A0A8H3J2E4"/>
<keyword evidence="15" id="KW-1185">Reference proteome</keyword>
<keyword evidence="3" id="KW-0436">Ligase</keyword>
<dbReference type="EMBL" id="CAJPDR010000545">
    <property type="protein sequence ID" value="CAF9939323.1"/>
    <property type="molecule type" value="Genomic_DNA"/>
</dbReference>
<evidence type="ECO:0000256" key="10">
    <source>
        <dbReference type="ARBA" id="ARBA00023136"/>
    </source>
</evidence>
<organism evidence="14 15">
    <name type="scientific">Alectoria fallacina</name>
    <dbReference type="NCBI Taxonomy" id="1903189"/>
    <lineage>
        <taxon>Eukaryota</taxon>
        <taxon>Fungi</taxon>
        <taxon>Dikarya</taxon>
        <taxon>Ascomycota</taxon>
        <taxon>Pezizomycotina</taxon>
        <taxon>Lecanoromycetes</taxon>
        <taxon>OSLEUM clade</taxon>
        <taxon>Lecanoromycetidae</taxon>
        <taxon>Lecanorales</taxon>
        <taxon>Lecanorineae</taxon>
        <taxon>Parmeliaceae</taxon>
        <taxon>Alectoria</taxon>
    </lineage>
</organism>
<evidence type="ECO:0000256" key="12">
    <source>
        <dbReference type="SAM" id="Phobius"/>
    </source>
</evidence>
<keyword evidence="4 12" id="KW-0812">Transmembrane</keyword>
<dbReference type="GO" id="GO:0061504">
    <property type="term" value="P:cyclic threonylcarbamoyladenosine biosynthetic process"/>
    <property type="evidence" value="ECO:0007669"/>
    <property type="project" value="TreeGrafter"/>
</dbReference>
<dbReference type="Pfam" id="PF00899">
    <property type="entry name" value="ThiF"/>
    <property type="match status" value="1"/>
</dbReference>
<dbReference type="Gene3D" id="3.40.50.720">
    <property type="entry name" value="NAD(P)-binding Rossmann-like Domain"/>
    <property type="match status" value="1"/>
</dbReference>
<comment type="subcellular location">
    <subcellularLocation>
        <location evidence="1">Mitochondrion outer membrane</location>
        <topology evidence="1">Multi-pass membrane protein</topology>
    </subcellularLocation>
</comment>
<evidence type="ECO:0000256" key="9">
    <source>
        <dbReference type="ARBA" id="ARBA00023128"/>
    </source>
</evidence>
<evidence type="ECO:0000256" key="4">
    <source>
        <dbReference type="ARBA" id="ARBA00022692"/>
    </source>
</evidence>